<feature type="region of interest" description="Disordered" evidence="1">
    <location>
        <begin position="382"/>
        <end position="595"/>
    </location>
</feature>
<dbReference type="Proteomes" id="UP001063166">
    <property type="component" value="Unassembled WGS sequence"/>
</dbReference>
<protein>
    <submittedName>
        <fullName evidence="2">Uncharacterized protein</fullName>
    </submittedName>
</protein>
<name>A0A9P3PTS1_LYOSH</name>
<evidence type="ECO:0000313" key="2">
    <source>
        <dbReference type="EMBL" id="GLB41419.1"/>
    </source>
</evidence>
<keyword evidence="3" id="KW-1185">Reference proteome</keyword>
<feature type="region of interest" description="Disordered" evidence="1">
    <location>
        <begin position="1"/>
        <end position="35"/>
    </location>
</feature>
<feature type="compositionally biased region" description="Acidic residues" evidence="1">
    <location>
        <begin position="1135"/>
        <end position="1145"/>
    </location>
</feature>
<feature type="region of interest" description="Disordered" evidence="1">
    <location>
        <begin position="609"/>
        <end position="680"/>
    </location>
</feature>
<sequence length="1446" mass="156331">MDTLGSMETVTTSRTAEPGQSAHSETRSVKVETRDKFDFFQDQTSAREASQSARHVEIPSQLSLNDHSAALSVQKTILPLDTSVSTTSAATASRKGNRVTKARRVISEGGAQTATTVSIPRKRKSTQAVEPSTDTVDGSQAVQEGKQKQKQKASKRRKGAVEETVESTEACSSSTRLGGTTEAQVAKPKKGGRKSQKDESRIAGGSGSNEVPTADGPSLPKEATRRNEMANTTLLSGENADQEAKPKLGIRTRRNNQLLARGEPRWSLAQSHPFVDSETGRSSTPMTDDQAVKTPLIWCGSKEELVAALPELAKPVNGVTWSLSPTPTIFVEDRAKGIIFSGMDAGRTSFEFKMTRDFICLSADLVTPSSQYIDKLAMRIRGGAPEPPLHRRDNQGPSTWDRPEPCAWARTPASSTSTGRQDAYSTARSLSTSHPPVIKAENGGFYRRRPRKHDIYTPETSSGYQDGGRAQRSSSNAFRPPVHGRGGGGRPYNRVRSERGPSYPRRSPGYVQRGPAPGRYSDFAPSPIHPPSNNRNVRHSYGPPSPPPQESKRDHMFWPSVSQPVPPPGFPANPGERSGGGHGAHPPHAPRSMRSTSDFRVPMAVPSTTFASPAHSAPTLNHYNGHSYPLPGPRQTSRHRASAEAVVGPTIADGQARRPSPRPAISAPSGNPDRGLDGPVPPWRKACFWRDNQANAPVSNVPLRSSMSEPRPQPSMSRRDHPLQHAIKIERPSADDQLRTERTRPTHHRHMERHALALHPPHSPPAPQVPPEHALPPHDAQSPLAVWNKIWSALPETQRSVTVDQPGYGRPLPLPSNAPMAFHVAVRPPDAIMMDGSRTLDEAPPSMEVDVPSTSSMAHSRSRPAFPQSQEHTAPQSRASSVDGDAESTLDQRIPCKLPPEVAAICDAYIAGTPVVAIAARAFLAQRWRIAVPEECGCAYLGFFRVTGVQERRVVPDVDVRKTLEPGHVAGRVEWRFRCRWVPSGEEVGGPEAGSSDADSSPSSSSASASSDGQSVRPWWSPTPSSPSTTNTDDHAYTTPRYLARRKAHPNYELLLEVPLHEAFHSPLPDFVRASPGDGDGDGDGDIPSGWWCKTCGRCEARRRRKAKGKGKEKAPPPPPLLPPPDAWVEKKDGEEEEEERDGEEGYAVGLDRLRDPQQTWPLSHPCNTYPADVVEGTVAEWDDGMQAFSYAWQRKTGVEGEGQGLGRVTHVFTGNAEGLQGQADVLLRDVQIQVPLKRAMGGSSPYFSYTLGRSKGAVSWDDAPECMMFAKDVMCARAGVYGEREDVPLDSMSVLAWVVAGTRKGSAALKATTHPVVLMLLGCEAAITFTPKAGFPEPEPEVAVLPAPAGEGMVKMEVDDDGDLEMRDEPLPLPGGDAAADGGEEEGSGRGGRGRGTEPEKKQKNAIVVTMVHGDVVVLSGDAFEYSIKRFGTSILLIGSTVDGT</sequence>
<feature type="region of interest" description="Disordered" evidence="1">
    <location>
        <begin position="108"/>
        <end position="255"/>
    </location>
</feature>
<feature type="compositionally biased region" description="Polar residues" evidence="1">
    <location>
        <begin position="412"/>
        <end position="434"/>
    </location>
</feature>
<evidence type="ECO:0000256" key="1">
    <source>
        <dbReference type="SAM" id="MobiDB-lite"/>
    </source>
</evidence>
<evidence type="ECO:0000313" key="3">
    <source>
        <dbReference type="Proteomes" id="UP001063166"/>
    </source>
</evidence>
<feature type="compositionally biased region" description="Polar residues" evidence="1">
    <location>
        <begin position="1"/>
        <end position="15"/>
    </location>
</feature>
<gene>
    <name evidence="2" type="ORF">LshimejAT787_1000190</name>
</gene>
<feature type="compositionally biased region" description="Polar residues" evidence="1">
    <location>
        <begin position="867"/>
        <end position="880"/>
    </location>
</feature>
<dbReference type="OrthoDB" id="2678679at2759"/>
<feature type="compositionally biased region" description="Basic residues" evidence="1">
    <location>
        <begin position="148"/>
        <end position="158"/>
    </location>
</feature>
<feature type="region of interest" description="Disordered" evidence="1">
    <location>
        <begin position="697"/>
        <end position="721"/>
    </location>
</feature>
<dbReference type="EMBL" id="BRPK01000010">
    <property type="protein sequence ID" value="GLB41419.1"/>
    <property type="molecule type" value="Genomic_DNA"/>
</dbReference>
<proteinExistence type="predicted"/>
<accession>A0A9P3PTS1</accession>
<reference evidence="2" key="1">
    <citation type="submission" date="2022-07" db="EMBL/GenBank/DDBJ databases">
        <title>The genome of Lyophyllum shimeji provides insight into the initial evolution of ectomycorrhizal fungal genome.</title>
        <authorList>
            <person name="Kobayashi Y."/>
            <person name="Shibata T."/>
            <person name="Hirakawa H."/>
            <person name="Shigenobu S."/>
            <person name="Nishiyama T."/>
            <person name="Yamada A."/>
            <person name="Hasebe M."/>
            <person name="Kawaguchi M."/>
        </authorList>
    </citation>
    <scope>NUCLEOTIDE SEQUENCE</scope>
    <source>
        <strain evidence="2">AT787</strain>
    </source>
</reference>
<feature type="compositionally biased region" description="Pro residues" evidence="1">
    <location>
        <begin position="1116"/>
        <end position="1126"/>
    </location>
</feature>
<feature type="region of interest" description="Disordered" evidence="1">
    <location>
        <begin position="1364"/>
        <end position="1406"/>
    </location>
</feature>
<feature type="compositionally biased region" description="Polar residues" evidence="1">
    <location>
        <begin position="126"/>
        <end position="142"/>
    </location>
</feature>
<feature type="compositionally biased region" description="Low complexity" evidence="1">
    <location>
        <begin position="995"/>
        <end position="1031"/>
    </location>
</feature>
<feature type="region of interest" description="Disordered" evidence="1">
    <location>
        <begin position="1106"/>
        <end position="1148"/>
    </location>
</feature>
<organism evidence="2 3">
    <name type="scientific">Lyophyllum shimeji</name>
    <name type="common">Hon-shimeji</name>
    <name type="synonym">Tricholoma shimeji</name>
    <dbReference type="NCBI Taxonomy" id="47721"/>
    <lineage>
        <taxon>Eukaryota</taxon>
        <taxon>Fungi</taxon>
        <taxon>Dikarya</taxon>
        <taxon>Basidiomycota</taxon>
        <taxon>Agaricomycotina</taxon>
        <taxon>Agaricomycetes</taxon>
        <taxon>Agaricomycetidae</taxon>
        <taxon>Agaricales</taxon>
        <taxon>Tricholomatineae</taxon>
        <taxon>Lyophyllaceae</taxon>
        <taxon>Lyophyllum</taxon>
    </lineage>
</organism>
<feature type="compositionally biased region" description="Polar residues" evidence="1">
    <location>
        <begin position="167"/>
        <end position="183"/>
    </location>
</feature>
<comment type="caution">
    <text evidence="2">The sequence shown here is derived from an EMBL/GenBank/DDBJ whole genome shotgun (WGS) entry which is preliminary data.</text>
</comment>
<feature type="compositionally biased region" description="Polar residues" evidence="1">
    <location>
        <begin position="697"/>
        <end position="708"/>
    </location>
</feature>
<feature type="region of interest" description="Disordered" evidence="1">
    <location>
        <begin position="836"/>
        <end position="888"/>
    </location>
</feature>
<feature type="region of interest" description="Disordered" evidence="1">
    <location>
        <begin position="986"/>
        <end position="1036"/>
    </location>
</feature>
<feature type="compositionally biased region" description="Basic and acidic residues" evidence="1">
    <location>
        <begin position="24"/>
        <end position="35"/>
    </location>
</feature>